<accession>A0A1Y6BRD8</accession>
<keyword evidence="4" id="KW-1185">Reference proteome</keyword>
<reference evidence="4" key="1">
    <citation type="submission" date="2017-04" db="EMBL/GenBank/DDBJ databases">
        <authorList>
            <person name="Varghese N."/>
            <person name="Submissions S."/>
        </authorList>
    </citation>
    <scope>NUCLEOTIDE SEQUENCE [LARGE SCALE GENOMIC DNA]</scope>
    <source>
        <strain evidence="4">RKEM611</strain>
    </source>
</reference>
<dbReference type="EMBL" id="FWZT01000008">
    <property type="protein sequence ID" value="SMF25110.1"/>
    <property type="molecule type" value="Genomic_DNA"/>
</dbReference>
<keyword evidence="2" id="KW-0472">Membrane</keyword>
<gene>
    <name evidence="3" type="ORF">SAMN06296036_10838</name>
</gene>
<organism evidence="3 4">
    <name type="scientific">Pseudobacteriovorax antillogorgiicola</name>
    <dbReference type="NCBI Taxonomy" id="1513793"/>
    <lineage>
        <taxon>Bacteria</taxon>
        <taxon>Pseudomonadati</taxon>
        <taxon>Bdellovibrionota</taxon>
        <taxon>Oligoflexia</taxon>
        <taxon>Oligoflexales</taxon>
        <taxon>Pseudobacteriovoracaceae</taxon>
        <taxon>Pseudobacteriovorax</taxon>
    </lineage>
</organism>
<dbReference type="InterPro" id="IPR011990">
    <property type="entry name" value="TPR-like_helical_dom_sf"/>
</dbReference>
<feature type="compositionally biased region" description="Polar residues" evidence="1">
    <location>
        <begin position="69"/>
        <end position="94"/>
    </location>
</feature>
<feature type="compositionally biased region" description="Polar residues" evidence="1">
    <location>
        <begin position="51"/>
        <end position="61"/>
    </location>
</feature>
<dbReference type="SUPFAM" id="SSF81901">
    <property type="entry name" value="HCP-like"/>
    <property type="match status" value="1"/>
</dbReference>
<evidence type="ECO:0000256" key="1">
    <source>
        <dbReference type="SAM" id="MobiDB-lite"/>
    </source>
</evidence>
<dbReference type="RefSeq" id="WP_132319059.1">
    <property type="nucleotide sequence ID" value="NZ_FWZT01000008.1"/>
</dbReference>
<dbReference type="OrthoDB" id="2080803at2"/>
<keyword evidence="2" id="KW-1133">Transmembrane helix</keyword>
<name>A0A1Y6BRD8_9BACT</name>
<evidence type="ECO:0000313" key="3">
    <source>
        <dbReference type="EMBL" id="SMF25110.1"/>
    </source>
</evidence>
<protein>
    <submittedName>
        <fullName evidence="3">Tetratricopeptide repeat-containing protein</fullName>
    </submittedName>
</protein>
<dbReference type="Proteomes" id="UP000192907">
    <property type="component" value="Unassembled WGS sequence"/>
</dbReference>
<dbReference type="AlphaFoldDB" id="A0A1Y6BRD8"/>
<feature type="region of interest" description="Disordered" evidence="1">
    <location>
        <begin position="41"/>
        <end position="98"/>
    </location>
</feature>
<dbReference type="Pfam" id="PF13432">
    <property type="entry name" value="TPR_16"/>
    <property type="match status" value="1"/>
</dbReference>
<evidence type="ECO:0000256" key="2">
    <source>
        <dbReference type="SAM" id="Phobius"/>
    </source>
</evidence>
<sequence>MKSSTSAASDFFLAFVLFVIMALTGYIVLSMGLERTGAIHSSGKGKPIENQVPQESHQGKPSDSPPPGQNDSQAEAAASTPNEGLSKQDSAGKTSDNKDVTHSIQDIVSTVDQGQWQVAEAMLLEYLKLHPNDEQALVEMAMIQLIDKRDSLAAKPYLEKVALGNPNNESVINELLTIYEETNTYQEGLAFLKSIPNEKRNSGIVDYGIGSALVGHGDSEGAVEYLYRALDQGGVERATVQETLADAFLDAGRVDEAIQGYIELLDQGGSTERQRALNVKVVTAYLDRGDQDLAVETVREWLREHPQDEFMNDLFKDISSLE</sequence>
<proteinExistence type="predicted"/>
<dbReference type="Gene3D" id="1.25.40.10">
    <property type="entry name" value="Tetratricopeptide repeat domain"/>
    <property type="match status" value="1"/>
</dbReference>
<keyword evidence="2" id="KW-0812">Transmembrane</keyword>
<evidence type="ECO:0000313" key="4">
    <source>
        <dbReference type="Proteomes" id="UP000192907"/>
    </source>
</evidence>
<feature type="transmembrane region" description="Helical" evidence="2">
    <location>
        <begin position="12"/>
        <end position="33"/>
    </location>
</feature>
<dbReference type="STRING" id="1513793.SAMN06296036_10838"/>